<dbReference type="AlphaFoldDB" id="A0AAV4R652"/>
<keyword evidence="2" id="KW-1185">Reference proteome</keyword>
<proteinExistence type="predicted"/>
<name>A0AAV4R652_CAEEX</name>
<protein>
    <submittedName>
        <fullName evidence="1">Uncharacterized protein</fullName>
    </submittedName>
</protein>
<sequence>MRNTRTQNFRNASGKVECAVTLYETSKKAECKSHAVYSHRGARREYNHRGVVAKVKETPKIPVTLQMASNTSC</sequence>
<reference evidence="1 2" key="1">
    <citation type="submission" date="2021-06" db="EMBL/GenBank/DDBJ databases">
        <title>Caerostris extrusa draft genome.</title>
        <authorList>
            <person name="Kono N."/>
            <person name="Arakawa K."/>
        </authorList>
    </citation>
    <scope>NUCLEOTIDE SEQUENCE [LARGE SCALE GENOMIC DNA]</scope>
</reference>
<evidence type="ECO:0000313" key="2">
    <source>
        <dbReference type="Proteomes" id="UP001054945"/>
    </source>
</evidence>
<dbReference type="EMBL" id="BPLR01007479">
    <property type="protein sequence ID" value="GIY17190.1"/>
    <property type="molecule type" value="Genomic_DNA"/>
</dbReference>
<evidence type="ECO:0000313" key="1">
    <source>
        <dbReference type="EMBL" id="GIY17190.1"/>
    </source>
</evidence>
<comment type="caution">
    <text evidence="1">The sequence shown here is derived from an EMBL/GenBank/DDBJ whole genome shotgun (WGS) entry which is preliminary data.</text>
</comment>
<dbReference type="Proteomes" id="UP001054945">
    <property type="component" value="Unassembled WGS sequence"/>
</dbReference>
<organism evidence="1 2">
    <name type="scientific">Caerostris extrusa</name>
    <name type="common">Bark spider</name>
    <name type="synonym">Caerostris bankana</name>
    <dbReference type="NCBI Taxonomy" id="172846"/>
    <lineage>
        <taxon>Eukaryota</taxon>
        <taxon>Metazoa</taxon>
        <taxon>Ecdysozoa</taxon>
        <taxon>Arthropoda</taxon>
        <taxon>Chelicerata</taxon>
        <taxon>Arachnida</taxon>
        <taxon>Araneae</taxon>
        <taxon>Araneomorphae</taxon>
        <taxon>Entelegynae</taxon>
        <taxon>Araneoidea</taxon>
        <taxon>Araneidae</taxon>
        <taxon>Caerostris</taxon>
    </lineage>
</organism>
<accession>A0AAV4R652</accession>
<gene>
    <name evidence="1" type="ORF">CEXT_586901</name>
</gene>